<evidence type="ECO:0000256" key="3">
    <source>
        <dbReference type="ARBA" id="ARBA00023237"/>
    </source>
</evidence>
<evidence type="ECO:0008006" key="7">
    <source>
        <dbReference type="Google" id="ProtNLM"/>
    </source>
</evidence>
<name>A0ABW6D9J0_9BACT</name>
<organism evidence="5 6">
    <name type="scientific">Aquirufa avitistagni</name>
    <dbReference type="NCBI Taxonomy" id="3104728"/>
    <lineage>
        <taxon>Bacteria</taxon>
        <taxon>Pseudomonadati</taxon>
        <taxon>Bacteroidota</taxon>
        <taxon>Cytophagia</taxon>
        <taxon>Cytophagales</taxon>
        <taxon>Flectobacillaceae</taxon>
        <taxon>Aquirufa</taxon>
    </lineage>
</organism>
<sequence>MKIKMNAKSIILCSLFGILGVQVQVLAQDKKEGNIQNDDIILEKERKIVLQPQISRNFEPLTEIENAQKGRKMKYEFFDRRWETANKTILTTSVIGPRTGDELVSSFGPKFKNLVKIGAGNFGHTVLNGHFGFNPKETQFHGLYINHDANRRGPVAGANSGRNENEVKAYSKTFTGQYLLDGQISFRRTGNNYYGRDEKIFDGSGTIRDLAITYNKFNYAGSISNAKKDAKFDYIATSGLTYLSTNYNTREWIWDSKIQSILHVNDNLSAYLVGEMNMSENTFGQTNRRELYRIKPSFLYKNNRLSVTAGINLANEKDRLLGVNKTRLFPIVKLDVKPTDFIHVFVGLGGETYFNSLNQFVGENNWMAQQVNLRNTVQTSNIYGGVKGSNERNLDFEMKVSYSEFSDLAFFVPATDSTRFNIAYAGGDKKVQVLNLSGQINYQTFDKVLSILKYDYNQFTNINIADGKAISRPLLSLSFTNSITFKDRIIVSPDLFYIGGLYGMQAKTGKSVKMDDIIDLNLKVNYLITKKFNASVSANNLLGKEYQRYLNYATQGLNYTVGVAYSF</sequence>
<dbReference type="Proteomes" id="UP001598138">
    <property type="component" value="Unassembled WGS sequence"/>
</dbReference>
<evidence type="ECO:0000313" key="6">
    <source>
        <dbReference type="Proteomes" id="UP001598138"/>
    </source>
</evidence>
<protein>
    <recommendedName>
        <fullName evidence="7">TonB-dependent receptor</fullName>
    </recommendedName>
</protein>
<proteinExistence type="predicted"/>
<evidence type="ECO:0000256" key="1">
    <source>
        <dbReference type="ARBA" id="ARBA00004442"/>
    </source>
</evidence>
<dbReference type="Gene3D" id="2.40.170.20">
    <property type="entry name" value="TonB-dependent receptor, beta-barrel domain"/>
    <property type="match status" value="1"/>
</dbReference>
<evidence type="ECO:0000256" key="4">
    <source>
        <dbReference type="SAM" id="SignalP"/>
    </source>
</evidence>
<accession>A0ABW6D9J0</accession>
<dbReference type="SUPFAM" id="SSF56935">
    <property type="entry name" value="Porins"/>
    <property type="match status" value="1"/>
</dbReference>
<keyword evidence="3" id="KW-0998">Cell outer membrane</keyword>
<comment type="caution">
    <text evidence="5">The sequence shown here is derived from an EMBL/GenBank/DDBJ whole genome shotgun (WGS) entry which is preliminary data.</text>
</comment>
<keyword evidence="4" id="KW-0732">Signal</keyword>
<keyword evidence="2" id="KW-0472">Membrane</keyword>
<evidence type="ECO:0000313" key="5">
    <source>
        <dbReference type="EMBL" id="MFD3393592.1"/>
    </source>
</evidence>
<keyword evidence="6" id="KW-1185">Reference proteome</keyword>
<reference evidence="5 6" key="1">
    <citation type="submission" date="2024-03" db="EMBL/GenBank/DDBJ databases">
        <title>Aquirufa genome sequencing.</title>
        <authorList>
            <person name="Pitt A."/>
            <person name="Hahn M.W."/>
        </authorList>
    </citation>
    <scope>NUCLEOTIDE SEQUENCE [LARGE SCALE GENOMIC DNA]</scope>
    <source>
        <strain evidence="5 6">OSTEICH-129V</strain>
    </source>
</reference>
<feature type="chain" id="PRO_5046009025" description="TonB-dependent receptor" evidence="4">
    <location>
        <begin position="28"/>
        <end position="567"/>
    </location>
</feature>
<gene>
    <name evidence="5" type="ORF">U0R10_03055</name>
</gene>
<evidence type="ECO:0000256" key="2">
    <source>
        <dbReference type="ARBA" id="ARBA00023136"/>
    </source>
</evidence>
<dbReference type="RefSeq" id="WP_377982359.1">
    <property type="nucleotide sequence ID" value="NZ_JBBKXZ010000001.1"/>
</dbReference>
<dbReference type="EMBL" id="JBBKXZ010000001">
    <property type="protein sequence ID" value="MFD3393592.1"/>
    <property type="molecule type" value="Genomic_DNA"/>
</dbReference>
<comment type="subcellular location">
    <subcellularLocation>
        <location evidence="1">Cell outer membrane</location>
    </subcellularLocation>
</comment>
<feature type="signal peptide" evidence="4">
    <location>
        <begin position="1"/>
        <end position="27"/>
    </location>
</feature>
<dbReference type="InterPro" id="IPR036942">
    <property type="entry name" value="Beta-barrel_TonB_sf"/>
</dbReference>